<proteinExistence type="predicted"/>
<evidence type="ECO:0000256" key="1">
    <source>
        <dbReference type="SAM" id="MobiDB-lite"/>
    </source>
</evidence>
<dbReference type="InterPro" id="IPR000992">
    <property type="entry name" value="SRP1_TIP1"/>
</dbReference>
<organism evidence="2 3">
    <name type="scientific">Brettanomyces naardenensis</name>
    <name type="common">Yeast</name>
    <dbReference type="NCBI Taxonomy" id="13370"/>
    <lineage>
        <taxon>Eukaryota</taxon>
        <taxon>Fungi</taxon>
        <taxon>Dikarya</taxon>
        <taxon>Ascomycota</taxon>
        <taxon>Saccharomycotina</taxon>
        <taxon>Pichiomycetes</taxon>
        <taxon>Pichiales</taxon>
        <taxon>Pichiaceae</taxon>
        <taxon>Brettanomyces</taxon>
    </lineage>
</organism>
<dbReference type="EMBL" id="CAACVR010000067">
    <property type="protein sequence ID" value="VEU24036.1"/>
    <property type="molecule type" value="Genomic_DNA"/>
</dbReference>
<keyword evidence="3" id="KW-1185">Reference proteome</keyword>
<dbReference type="OrthoDB" id="4069694at2759"/>
<evidence type="ECO:0000313" key="2">
    <source>
        <dbReference type="EMBL" id="VEU24036.1"/>
    </source>
</evidence>
<dbReference type="Proteomes" id="UP000290900">
    <property type="component" value="Unassembled WGS sequence"/>
</dbReference>
<dbReference type="Pfam" id="PF00660">
    <property type="entry name" value="SRP1_TIP1"/>
    <property type="match status" value="1"/>
</dbReference>
<name>A0A448YT07_BRENA</name>
<feature type="region of interest" description="Disordered" evidence="1">
    <location>
        <begin position="99"/>
        <end position="122"/>
    </location>
</feature>
<dbReference type="AlphaFoldDB" id="A0A448YT07"/>
<reference evidence="2 3" key="1">
    <citation type="submission" date="2018-12" db="EMBL/GenBank/DDBJ databases">
        <authorList>
            <person name="Tiukova I."/>
            <person name="Dainat J."/>
        </authorList>
    </citation>
    <scope>NUCLEOTIDE SEQUENCE [LARGE SCALE GENOMIC DNA]</scope>
</reference>
<dbReference type="InParanoid" id="A0A448YT07"/>
<evidence type="ECO:0000313" key="3">
    <source>
        <dbReference type="Proteomes" id="UP000290900"/>
    </source>
</evidence>
<sequence>MSCSDVQEIYALFKDISVNEAEYLSYLSGTPGLVIPDGLMELFEEVMTYTDDSFTTLFSTMAESEYDQIDDMITALPWYSTRLLPEITADDGVCTSSGSGVTTGTSGTVSQTSSTSNVSGADTTTTYETITTTISDKTTTYVTTYCPKCQSTGSASDTTYETITTTISDETTTYVTTYCPKCHASSSLAGGETVVTTVSDETTTYVTTYCPEGKSSLSPEETTVKTIIQDYTTVVTTYCPKCTSKTSATASGSASSLPTAQKVSTFEASANSIKTPGSVLAGVIFLLYLLH</sequence>
<accession>A0A448YT07</accession>
<dbReference type="PROSITE" id="PS00724">
    <property type="entry name" value="SRP1_TIP1"/>
    <property type="match status" value="1"/>
</dbReference>
<protein>
    <submittedName>
        <fullName evidence="2">DEKNAAC105227</fullName>
    </submittedName>
</protein>
<gene>
    <name evidence="2" type="ORF">BRENAR_LOCUS4765</name>
</gene>